<reference evidence="8 9" key="1">
    <citation type="submission" date="2023-06" db="EMBL/GenBank/DDBJ databases">
        <authorList>
            <person name="Zeman M."/>
            <person name="Kubasova T."/>
            <person name="Jahodarova E."/>
            <person name="Nykrynova M."/>
            <person name="Rychlik I."/>
        </authorList>
    </citation>
    <scope>NUCLEOTIDE SEQUENCE [LARGE SCALE GENOMIC DNA]</scope>
    <source>
        <strain evidence="8 9">109_WCHN</strain>
    </source>
</reference>
<dbReference type="InterPro" id="IPR016161">
    <property type="entry name" value="Ald_DH/histidinol_DH"/>
</dbReference>
<comment type="similarity">
    <text evidence="7">Belongs to the gamma-glutamyl phosphate reductase family.</text>
</comment>
<proteinExistence type="inferred from homology"/>
<dbReference type="InterPro" id="IPR000965">
    <property type="entry name" value="GPR_dom"/>
</dbReference>
<evidence type="ECO:0000313" key="9">
    <source>
        <dbReference type="Proteomes" id="UP001169458"/>
    </source>
</evidence>
<evidence type="ECO:0000256" key="7">
    <source>
        <dbReference type="HAMAP-Rule" id="MF_00412"/>
    </source>
</evidence>
<dbReference type="GO" id="GO:0004350">
    <property type="term" value="F:glutamate-5-semialdehyde dehydrogenase activity"/>
    <property type="evidence" value="ECO:0007669"/>
    <property type="project" value="UniProtKB-EC"/>
</dbReference>
<dbReference type="PROSITE" id="PS01223">
    <property type="entry name" value="PROA"/>
    <property type="match status" value="1"/>
</dbReference>
<keyword evidence="2 7" id="KW-0028">Amino-acid biosynthesis</keyword>
<dbReference type="Proteomes" id="UP001169458">
    <property type="component" value="Unassembled WGS sequence"/>
</dbReference>
<organism evidence="8 9">
    <name type="scientific">Bacteroides gallinaceum</name>
    <dbReference type="NCBI Taxonomy" id="1462571"/>
    <lineage>
        <taxon>Bacteria</taxon>
        <taxon>Pseudomonadati</taxon>
        <taxon>Bacteroidota</taxon>
        <taxon>Bacteroidia</taxon>
        <taxon>Bacteroidales</taxon>
        <taxon>Bacteroidaceae</taxon>
        <taxon>Bacteroides</taxon>
    </lineage>
</organism>
<dbReference type="InterPro" id="IPR020593">
    <property type="entry name" value="G-glutamylP_reductase_CS"/>
</dbReference>
<dbReference type="PANTHER" id="PTHR11063:SF8">
    <property type="entry name" value="DELTA-1-PYRROLINE-5-CARBOXYLATE SYNTHASE"/>
    <property type="match status" value="1"/>
</dbReference>
<keyword evidence="7" id="KW-0963">Cytoplasm</keyword>
<evidence type="ECO:0000256" key="3">
    <source>
        <dbReference type="ARBA" id="ARBA00022650"/>
    </source>
</evidence>
<dbReference type="EC" id="1.2.1.41" evidence="7"/>
<dbReference type="RefSeq" id="WP_289560086.1">
    <property type="nucleotide sequence ID" value="NZ_JAUDEN010000015.1"/>
</dbReference>
<dbReference type="HAMAP" id="MF_00412">
    <property type="entry name" value="ProA"/>
    <property type="match status" value="1"/>
</dbReference>
<accession>A0ABT7VGN5</accession>
<dbReference type="NCBIfam" id="TIGR00407">
    <property type="entry name" value="proA"/>
    <property type="match status" value="1"/>
</dbReference>
<dbReference type="Gene3D" id="3.40.605.10">
    <property type="entry name" value="Aldehyde Dehydrogenase, Chain A, domain 1"/>
    <property type="match status" value="1"/>
</dbReference>
<evidence type="ECO:0000256" key="5">
    <source>
        <dbReference type="ARBA" id="ARBA00023002"/>
    </source>
</evidence>
<keyword evidence="5 7" id="KW-0560">Oxidoreductase</keyword>
<dbReference type="Gene3D" id="3.40.309.10">
    <property type="entry name" value="Aldehyde Dehydrogenase, Chain A, domain 2"/>
    <property type="match status" value="1"/>
</dbReference>
<keyword evidence="9" id="KW-1185">Reference proteome</keyword>
<comment type="catalytic activity">
    <reaction evidence="6 7">
        <text>L-glutamate 5-semialdehyde + phosphate + NADP(+) = L-glutamyl 5-phosphate + NADPH + H(+)</text>
        <dbReference type="Rhea" id="RHEA:19541"/>
        <dbReference type="ChEBI" id="CHEBI:15378"/>
        <dbReference type="ChEBI" id="CHEBI:43474"/>
        <dbReference type="ChEBI" id="CHEBI:57783"/>
        <dbReference type="ChEBI" id="CHEBI:58066"/>
        <dbReference type="ChEBI" id="CHEBI:58274"/>
        <dbReference type="ChEBI" id="CHEBI:58349"/>
        <dbReference type="EC" id="1.2.1.41"/>
    </reaction>
</comment>
<dbReference type="SUPFAM" id="SSF53720">
    <property type="entry name" value="ALDH-like"/>
    <property type="match status" value="1"/>
</dbReference>
<evidence type="ECO:0000256" key="2">
    <source>
        <dbReference type="ARBA" id="ARBA00022605"/>
    </source>
</evidence>
<reference evidence="9" key="2">
    <citation type="submission" date="2023-07" db="EMBL/GenBank/DDBJ databases">
        <title>Identification and characterization of horizontal gene transfer across gut microbiota members of farm animals based on homology search.</title>
        <authorList>
            <person name="Schwarzerova J."/>
            <person name="Nykrynova M."/>
            <person name="Jureckova K."/>
            <person name="Cejkova D."/>
            <person name="Rychlik I."/>
        </authorList>
    </citation>
    <scope>NUCLEOTIDE SEQUENCE [LARGE SCALE GENOMIC DNA]</scope>
    <source>
        <strain evidence="9">109_WCHN</strain>
    </source>
</reference>
<dbReference type="PANTHER" id="PTHR11063">
    <property type="entry name" value="GLUTAMATE SEMIALDEHYDE DEHYDROGENASE"/>
    <property type="match status" value="1"/>
</dbReference>
<dbReference type="PIRSF" id="PIRSF000151">
    <property type="entry name" value="GPR"/>
    <property type="match status" value="1"/>
</dbReference>
<dbReference type="InterPro" id="IPR012134">
    <property type="entry name" value="Glu-5-SA_DH"/>
</dbReference>
<evidence type="ECO:0000256" key="1">
    <source>
        <dbReference type="ARBA" id="ARBA00004985"/>
    </source>
</evidence>
<keyword evidence="4 7" id="KW-0521">NADP</keyword>
<dbReference type="InterPro" id="IPR016162">
    <property type="entry name" value="Ald_DH_N"/>
</dbReference>
<evidence type="ECO:0000313" key="8">
    <source>
        <dbReference type="EMBL" id="MDM8325448.1"/>
    </source>
</evidence>
<name>A0ABT7VGN5_9BACE</name>
<protein>
    <recommendedName>
        <fullName evidence="7">Gamma-glutamyl phosphate reductase</fullName>
        <shortName evidence="7">GPR</shortName>
        <ecNumber evidence="7">1.2.1.41</ecNumber>
    </recommendedName>
    <alternativeName>
        <fullName evidence="7">Glutamate-5-semialdehyde dehydrogenase</fullName>
    </alternativeName>
    <alternativeName>
        <fullName evidence="7">Glutamyl-gamma-semialdehyde dehydrogenase</fullName>
        <shortName evidence="7">GSA dehydrogenase</shortName>
    </alternativeName>
</protein>
<comment type="caution">
    <text evidence="8">The sequence shown here is derived from an EMBL/GenBank/DDBJ whole genome shotgun (WGS) entry which is preliminary data.</text>
</comment>
<gene>
    <name evidence="7" type="primary">proA</name>
    <name evidence="8" type="ORF">QUW60_09455</name>
</gene>
<sequence>MELNEIFRSVQAASRKLAMMNSDEVNRILLALADETEHCIPELLEANRKDLERMDPENPKYDRLKLSEARLIEIASNIRDVAALPSPAGIILEDRIRPNGLRLKKVSVPFGVIGIIYEARPNVSFDVFSLCLKSGNACILKGGSDADFSNRAIVALIHRVLERLGTDPSAVALLPSSHEATAELLHAERYVDLIIPRGSAGLIKFVREEATVPVIETGAGICHTYFDKDGDAEKGAAIINNAKTRRVSVCNALDCLLIHKDRLQDLPDLCRPLQKNNVVIYADPHAWEALKGNYPPELLEHADEQSFGTEFLDYKMSVKTVGCAEEAVSHIHAYGSKHSESIVTENNVTGSYFQKAVDAACVYVNAPTSFTDGAQFGLGAEIGISTQKLHARGPMGLRELTTYKWLIEGNGQIRP</sequence>
<keyword evidence="3 7" id="KW-0641">Proline biosynthesis</keyword>
<dbReference type="EMBL" id="JAUDEN010000015">
    <property type="protein sequence ID" value="MDM8325448.1"/>
    <property type="molecule type" value="Genomic_DNA"/>
</dbReference>
<dbReference type="InterPro" id="IPR016163">
    <property type="entry name" value="Ald_DH_C"/>
</dbReference>
<dbReference type="CDD" id="cd07079">
    <property type="entry name" value="ALDH_F18-19_ProA-GPR"/>
    <property type="match status" value="1"/>
</dbReference>
<comment type="subcellular location">
    <subcellularLocation>
        <location evidence="7">Cytoplasm</location>
    </subcellularLocation>
</comment>
<dbReference type="NCBIfam" id="NF001221">
    <property type="entry name" value="PRK00197.1"/>
    <property type="match status" value="1"/>
</dbReference>
<evidence type="ECO:0000256" key="6">
    <source>
        <dbReference type="ARBA" id="ARBA00049024"/>
    </source>
</evidence>
<evidence type="ECO:0000256" key="4">
    <source>
        <dbReference type="ARBA" id="ARBA00022857"/>
    </source>
</evidence>
<comment type="pathway">
    <text evidence="1 7">Amino-acid biosynthesis; L-proline biosynthesis; L-glutamate 5-semialdehyde from L-glutamate: step 2/2.</text>
</comment>
<comment type="function">
    <text evidence="7">Catalyzes the NADPH-dependent reduction of L-glutamate 5-phosphate into L-glutamate 5-semialdehyde and phosphate. The product spontaneously undergoes cyclization to form 1-pyrroline-5-carboxylate.</text>
</comment>